<evidence type="ECO:0000313" key="4">
    <source>
        <dbReference type="Proteomes" id="UP000182658"/>
    </source>
</evidence>
<feature type="transmembrane region" description="Helical" evidence="1">
    <location>
        <begin position="245"/>
        <end position="263"/>
    </location>
</feature>
<dbReference type="InterPro" id="IPR046529">
    <property type="entry name" value="DUF6594"/>
</dbReference>
<sequence>EAFPRGYPSLSAFLHSDRDFAMFRSFGRLHARVLLHKQDELVQLEQRLDQLDQRASETDPYVLTTNRRHSATTAERQALLGEVEAKLKEYDTLLSSFLDHLERPQPEETEIQSVINWMDGKKPLVREESTFLNDWSDLRRSRQSQEKGGLEVLLGRCATSPRLRSFCKEAHSRSDDANLRLLDQSKLLEMSRSIATIFAVLALIIPVVVLYSVQAVASRLWIISGFTAMFSSALRLLTLSRNFEIFSATAAYCAVMVVFVGSLP</sequence>
<dbReference type="OrthoDB" id="5342093at2759"/>
<protein>
    <recommendedName>
        <fullName evidence="2">DUF6594 domain-containing protein</fullName>
    </recommendedName>
</protein>
<feature type="domain" description="DUF6594" evidence="2">
    <location>
        <begin position="7"/>
        <end position="257"/>
    </location>
</feature>
<proteinExistence type="predicted"/>
<dbReference type="PANTHER" id="PTHR34502">
    <property type="entry name" value="DUF6594 DOMAIN-CONTAINING PROTEIN-RELATED"/>
    <property type="match status" value="1"/>
</dbReference>
<keyword evidence="4" id="KW-1185">Reference proteome</keyword>
<dbReference type="Pfam" id="PF20237">
    <property type="entry name" value="DUF6594"/>
    <property type="match status" value="1"/>
</dbReference>
<dbReference type="EMBL" id="KV875103">
    <property type="protein sequence ID" value="OIW24413.1"/>
    <property type="molecule type" value="Genomic_DNA"/>
</dbReference>
<dbReference type="AlphaFoldDB" id="A0A1J7IAD5"/>
<dbReference type="Proteomes" id="UP000182658">
    <property type="component" value="Unassembled WGS sequence"/>
</dbReference>
<feature type="transmembrane region" description="Helical" evidence="1">
    <location>
        <begin position="220"/>
        <end position="238"/>
    </location>
</feature>
<reference evidence="3 4" key="1">
    <citation type="submission" date="2016-10" db="EMBL/GenBank/DDBJ databases">
        <title>Draft genome sequence of Coniochaeta ligniaria NRRL30616, a lignocellulolytic fungus for bioabatement of inhibitors in plant biomass hydrolysates.</title>
        <authorList>
            <consortium name="DOE Joint Genome Institute"/>
            <person name="Jimenez D.J."/>
            <person name="Hector R.E."/>
            <person name="Riley R."/>
            <person name="Sun H."/>
            <person name="Grigoriev I.V."/>
            <person name="Van Elsas J.D."/>
            <person name="Nichols N.N."/>
        </authorList>
    </citation>
    <scope>NUCLEOTIDE SEQUENCE [LARGE SCALE GENOMIC DNA]</scope>
    <source>
        <strain evidence="3 4">NRRL 30616</strain>
    </source>
</reference>
<feature type="non-terminal residue" evidence="3">
    <location>
        <position position="1"/>
    </location>
</feature>
<dbReference type="InParanoid" id="A0A1J7IAD5"/>
<dbReference type="STRING" id="1408157.A0A1J7IAD5"/>
<organism evidence="3 4">
    <name type="scientific">Coniochaeta ligniaria NRRL 30616</name>
    <dbReference type="NCBI Taxonomy" id="1408157"/>
    <lineage>
        <taxon>Eukaryota</taxon>
        <taxon>Fungi</taxon>
        <taxon>Dikarya</taxon>
        <taxon>Ascomycota</taxon>
        <taxon>Pezizomycotina</taxon>
        <taxon>Sordariomycetes</taxon>
        <taxon>Sordariomycetidae</taxon>
        <taxon>Coniochaetales</taxon>
        <taxon>Coniochaetaceae</taxon>
        <taxon>Coniochaeta</taxon>
    </lineage>
</organism>
<accession>A0A1J7IAD5</accession>
<keyword evidence="1" id="KW-0812">Transmembrane</keyword>
<gene>
    <name evidence="3" type="ORF">CONLIGDRAFT_565921</name>
</gene>
<name>A0A1J7IAD5_9PEZI</name>
<feature type="transmembrane region" description="Helical" evidence="1">
    <location>
        <begin position="194"/>
        <end position="214"/>
    </location>
</feature>
<evidence type="ECO:0000313" key="3">
    <source>
        <dbReference type="EMBL" id="OIW24413.1"/>
    </source>
</evidence>
<keyword evidence="1" id="KW-1133">Transmembrane helix</keyword>
<dbReference type="PANTHER" id="PTHR34502:SF3">
    <property type="entry name" value="DUF6594 DOMAIN-CONTAINING PROTEIN"/>
    <property type="match status" value="1"/>
</dbReference>
<evidence type="ECO:0000259" key="2">
    <source>
        <dbReference type="Pfam" id="PF20237"/>
    </source>
</evidence>
<feature type="non-terminal residue" evidence="3">
    <location>
        <position position="264"/>
    </location>
</feature>
<evidence type="ECO:0000256" key="1">
    <source>
        <dbReference type="SAM" id="Phobius"/>
    </source>
</evidence>
<keyword evidence="1" id="KW-0472">Membrane</keyword>